<dbReference type="AlphaFoldDB" id="A0A7S1BJI2"/>
<evidence type="ECO:0000256" key="3">
    <source>
        <dbReference type="ARBA" id="ARBA00022898"/>
    </source>
</evidence>
<evidence type="ECO:0000259" key="4">
    <source>
        <dbReference type="Pfam" id="PF00291"/>
    </source>
</evidence>
<protein>
    <recommendedName>
        <fullName evidence="4">Tryptophan synthase beta chain-like PALP domain-containing protein</fullName>
    </recommendedName>
</protein>
<dbReference type="PANTHER" id="PTHR43780:SF2">
    <property type="entry name" value="1-AMINOCYCLOPROPANE-1-CARBOXYLATE DEAMINASE-RELATED"/>
    <property type="match status" value="1"/>
</dbReference>
<organism evidence="5">
    <name type="scientific">Corethron hystrix</name>
    <dbReference type="NCBI Taxonomy" id="216773"/>
    <lineage>
        <taxon>Eukaryota</taxon>
        <taxon>Sar</taxon>
        <taxon>Stramenopiles</taxon>
        <taxon>Ochrophyta</taxon>
        <taxon>Bacillariophyta</taxon>
        <taxon>Coscinodiscophyceae</taxon>
        <taxon>Corethrophycidae</taxon>
        <taxon>Corethrales</taxon>
        <taxon>Corethraceae</taxon>
        <taxon>Corethron</taxon>
    </lineage>
</organism>
<evidence type="ECO:0000256" key="2">
    <source>
        <dbReference type="ARBA" id="ARBA00008639"/>
    </source>
</evidence>
<dbReference type="PANTHER" id="PTHR43780">
    <property type="entry name" value="1-AMINOCYCLOPROPANE-1-CARBOXYLATE DEAMINASE-RELATED"/>
    <property type="match status" value="1"/>
</dbReference>
<evidence type="ECO:0000256" key="1">
    <source>
        <dbReference type="ARBA" id="ARBA00001933"/>
    </source>
</evidence>
<proteinExistence type="inferred from homology"/>
<sequence length="446" mass="48451">MIAISNYYRRGNNLSLIPHNFFPIIFLGTSRLVSSISMSSSDPFAPLSEPQAYTPPDFAARLPDPPVSRLFLSSRPTPIHPLVLPDRPAVVSKVLVKRDDHTGGLEMGGNKIRKLDFLLADALSRECGAVVTIGGVMSNHCRATACAARAVGIDPHLVLRTRESETDRLHGLVGNVLFGRLAAASVWTCTPGAYGRFGSHAILKKVAGMMEAERPYIIPVGGSNALGSWGYIEAVDELLHQMENRDMPDYIVLATGSGGTLAGIVVGLLLAEETGRIKYSPQIHAVGVCDNPEYFYKTVTSIITDMGYVSPVTKEDIANRVRRILVVHQGKGRGYAISTSEELNFVKKVAATTGLVLDPVYTGKALHHFLNVVVEQDKKLFEGKTVLYWHTGGGLGVFDKVPELQCWEEGHEESEKSIGKCGGELDVTSPIRKVDMYKDVHPTASS</sequence>
<comment type="cofactor">
    <cofactor evidence="1">
        <name>pyridoxal 5'-phosphate</name>
        <dbReference type="ChEBI" id="CHEBI:597326"/>
    </cofactor>
</comment>
<dbReference type="GO" id="GO:0019148">
    <property type="term" value="F:D-cysteine desulfhydrase activity"/>
    <property type="evidence" value="ECO:0007669"/>
    <property type="project" value="TreeGrafter"/>
</dbReference>
<name>A0A7S1BJI2_9STRA</name>
<feature type="domain" description="Tryptophan synthase beta chain-like PALP" evidence="4">
    <location>
        <begin position="74"/>
        <end position="392"/>
    </location>
</feature>
<accession>A0A7S1BJI2</accession>
<comment type="similarity">
    <text evidence="2">Belongs to the ACC deaminase/D-cysteine desulfhydrase family.</text>
</comment>
<keyword evidence="3" id="KW-0663">Pyridoxal phosphate</keyword>
<dbReference type="InterPro" id="IPR027278">
    <property type="entry name" value="ACCD_DCysDesulf"/>
</dbReference>
<dbReference type="EMBL" id="HBFR01022952">
    <property type="protein sequence ID" value="CAD8889270.1"/>
    <property type="molecule type" value="Transcribed_RNA"/>
</dbReference>
<gene>
    <name evidence="5" type="ORF">CHYS00102_LOCUS16475</name>
</gene>
<dbReference type="Pfam" id="PF00291">
    <property type="entry name" value="PALP"/>
    <property type="match status" value="1"/>
</dbReference>
<dbReference type="InterPro" id="IPR036052">
    <property type="entry name" value="TrpB-like_PALP_sf"/>
</dbReference>
<dbReference type="InterPro" id="IPR001926">
    <property type="entry name" value="TrpB-like_PALP"/>
</dbReference>
<dbReference type="Gene3D" id="3.40.50.1100">
    <property type="match status" value="2"/>
</dbReference>
<dbReference type="SUPFAM" id="SSF53686">
    <property type="entry name" value="Tryptophan synthase beta subunit-like PLP-dependent enzymes"/>
    <property type="match status" value="1"/>
</dbReference>
<reference evidence="5" key="1">
    <citation type="submission" date="2021-01" db="EMBL/GenBank/DDBJ databases">
        <authorList>
            <person name="Corre E."/>
            <person name="Pelletier E."/>
            <person name="Niang G."/>
            <person name="Scheremetjew M."/>
            <person name="Finn R."/>
            <person name="Kale V."/>
            <person name="Holt S."/>
            <person name="Cochrane G."/>
            <person name="Meng A."/>
            <person name="Brown T."/>
            <person name="Cohen L."/>
        </authorList>
    </citation>
    <scope>NUCLEOTIDE SEQUENCE</scope>
    <source>
        <strain evidence="5">308</strain>
    </source>
</reference>
<evidence type="ECO:0000313" key="5">
    <source>
        <dbReference type="EMBL" id="CAD8889270.1"/>
    </source>
</evidence>